<name>A0AA38T3J1_9ASTR</name>
<dbReference type="Proteomes" id="UP001172457">
    <property type="component" value="Chromosome 4"/>
</dbReference>
<comment type="caution">
    <text evidence="1">The sequence shown here is derived from an EMBL/GenBank/DDBJ whole genome shotgun (WGS) entry which is preliminary data.</text>
</comment>
<dbReference type="AlphaFoldDB" id="A0AA38T3J1"/>
<evidence type="ECO:0000313" key="2">
    <source>
        <dbReference type="Proteomes" id="UP001172457"/>
    </source>
</evidence>
<organism evidence="1 2">
    <name type="scientific">Centaurea solstitialis</name>
    <name type="common">yellow star-thistle</name>
    <dbReference type="NCBI Taxonomy" id="347529"/>
    <lineage>
        <taxon>Eukaryota</taxon>
        <taxon>Viridiplantae</taxon>
        <taxon>Streptophyta</taxon>
        <taxon>Embryophyta</taxon>
        <taxon>Tracheophyta</taxon>
        <taxon>Spermatophyta</taxon>
        <taxon>Magnoliopsida</taxon>
        <taxon>eudicotyledons</taxon>
        <taxon>Gunneridae</taxon>
        <taxon>Pentapetalae</taxon>
        <taxon>asterids</taxon>
        <taxon>campanulids</taxon>
        <taxon>Asterales</taxon>
        <taxon>Asteraceae</taxon>
        <taxon>Carduoideae</taxon>
        <taxon>Cardueae</taxon>
        <taxon>Centaureinae</taxon>
        <taxon>Centaurea</taxon>
    </lineage>
</organism>
<sequence>MEPNNLQHDIAMEPAVGRVFLAFGCSLSVRKGVDGTKREDTDDRLYNSLLFGIKVDLVKIIIQFVNVFHSDHIPDVAFLLDLSVRQLQDLQD</sequence>
<reference evidence="1" key="1">
    <citation type="submission" date="2023-03" db="EMBL/GenBank/DDBJ databases">
        <title>Chromosome-scale reference genome and RAD-based genetic map of yellow starthistle (Centaurea solstitialis) reveal putative structural variation and QTLs associated with invader traits.</title>
        <authorList>
            <person name="Reatini B."/>
            <person name="Cang F.A."/>
            <person name="Jiang Q."/>
            <person name="Mckibben M.T.W."/>
            <person name="Barker M.S."/>
            <person name="Rieseberg L.H."/>
            <person name="Dlugosch K.M."/>
        </authorList>
    </citation>
    <scope>NUCLEOTIDE SEQUENCE</scope>
    <source>
        <strain evidence="1">CAN-66</strain>
        <tissue evidence="1">Leaf</tissue>
    </source>
</reference>
<evidence type="ECO:0000313" key="1">
    <source>
        <dbReference type="EMBL" id="KAJ9553738.1"/>
    </source>
</evidence>
<accession>A0AA38T3J1</accession>
<protein>
    <submittedName>
        <fullName evidence="1">Uncharacterized protein</fullName>
    </submittedName>
</protein>
<dbReference type="EMBL" id="JARYMX010000004">
    <property type="protein sequence ID" value="KAJ9553738.1"/>
    <property type="molecule type" value="Genomic_DNA"/>
</dbReference>
<proteinExistence type="predicted"/>
<keyword evidence="2" id="KW-1185">Reference proteome</keyword>
<gene>
    <name evidence="1" type="ORF">OSB04_017783</name>
</gene>